<dbReference type="RefSeq" id="XP_005788055.1">
    <property type="nucleotide sequence ID" value="XM_005787998.1"/>
</dbReference>
<dbReference type="GeneID" id="17280897"/>
<reference evidence="3" key="2">
    <citation type="submission" date="2024-10" db="UniProtKB">
        <authorList>
            <consortium name="EnsemblProtists"/>
        </authorList>
    </citation>
    <scope>IDENTIFICATION</scope>
</reference>
<dbReference type="KEGG" id="ehx:EMIHUDRAFT_216825"/>
<proteinExistence type="predicted"/>
<keyword evidence="4" id="KW-1185">Reference proteome</keyword>
<dbReference type="EnsemblProtists" id="EOD35626">
    <property type="protein sequence ID" value="EOD35626"/>
    <property type="gene ID" value="EMIHUDRAFT_227395"/>
</dbReference>
<dbReference type="RefSeq" id="XP_005761445.1">
    <property type="nucleotide sequence ID" value="XM_005761388.1"/>
</dbReference>
<evidence type="ECO:0000256" key="1">
    <source>
        <dbReference type="SAM" id="Coils"/>
    </source>
</evidence>
<feature type="coiled-coil region" evidence="1">
    <location>
        <begin position="204"/>
        <end position="231"/>
    </location>
</feature>
<dbReference type="GeneID" id="17255159"/>
<dbReference type="AlphaFoldDB" id="A0A0D3ICN1"/>
<feature type="region of interest" description="Disordered" evidence="2">
    <location>
        <begin position="1"/>
        <end position="33"/>
    </location>
</feature>
<dbReference type="Proteomes" id="UP000013827">
    <property type="component" value="Unassembled WGS sequence"/>
</dbReference>
<accession>A0A0D3ICN1</accession>
<sequence length="331" mass="35955">MSGAFAGEGLKSPRFRAKVAQQQRQRLSRHTPLRQEADLAAVSGAPEKAARTAAPLEAAHRFIGEYANTARGPRSKWPSAIADGRRARHEARHATDLASRGGAFRSDAVRLAVTVADGLAVAEREAGCGPSVQAARACMRLLDELVGAVDPAVAPLLARAAAVAERCIFSDEVDGSACGAAGVLRESSGAWETRLPFFEIAESLKQKSKLLERLEADRATLRAKLEHEYEAAESSERRYQAPCAGWPLPQPRIERRRLLPQALLAESVEVHRERMQAMQAMQTMQKTNEQLRAALVDAEGMNAKHETDVQRKVVRRFSDAAGEGRGPPADD</sequence>
<feature type="coiled-coil region" evidence="1">
    <location>
        <begin position="274"/>
        <end position="308"/>
    </location>
</feature>
<evidence type="ECO:0000256" key="2">
    <source>
        <dbReference type="SAM" id="MobiDB-lite"/>
    </source>
</evidence>
<evidence type="ECO:0000313" key="3">
    <source>
        <dbReference type="EnsemblProtists" id="EOD09016"/>
    </source>
</evidence>
<organism evidence="3 4">
    <name type="scientific">Emiliania huxleyi (strain CCMP1516)</name>
    <dbReference type="NCBI Taxonomy" id="280463"/>
    <lineage>
        <taxon>Eukaryota</taxon>
        <taxon>Haptista</taxon>
        <taxon>Haptophyta</taxon>
        <taxon>Prymnesiophyceae</taxon>
        <taxon>Isochrysidales</taxon>
        <taxon>Noelaerhabdaceae</taxon>
        <taxon>Emiliania</taxon>
    </lineage>
</organism>
<dbReference type="HOGENOM" id="CLU_840536_0_0_1"/>
<dbReference type="PaxDb" id="2903-EOD09016"/>
<dbReference type="KEGG" id="ehx:EMIHUDRAFT_227395"/>
<evidence type="ECO:0000313" key="4">
    <source>
        <dbReference type="Proteomes" id="UP000013827"/>
    </source>
</evidence>
<reference evidence="4" key="1">
    <citation type="journal article" date="2013" name="Nature">
        <title>Pan genome of the phytoplankton Emiliania underpins its global distribution.</title>
        <authorList>
            <person name="Read B.A."/>
            <person name="Kegel J."/>
            <person name="Klute M.J."/>
            <person name="Kuo A."/>
            <person name="Lefebvre S.C."/>
            <person name="Maumus F."/>
            <person name="Mayer C."/>
            <person name="Miller J."/>
            <person name="Monier A."/>
            <person name="Salamov A."/>
            <person name="Young J."/>
            <person name="Aguilar M."/>
            <person name="Claverie J.M."/>
            <person name="Frickenhaus S."/>
            <person name="Gonzalez K."/>
            <person name="Herman E.K."/>
            <person name="Lin Y.C."/>
            <person name="Napier J."/>
            <person name="Ogata H."/>
            <person name="Sarno A.F."/>
            <person name="Shmutz J."/>
            <person name="Schroeder D."/>
            <person name="de Vargas C."/>
            <person name="Verret F."/>
            <person name="von Dassow P."/>
            <person name="Valentin K."/>
            <person name="Van de Peer Y."/>
            <person name="Wheeler G."/>
            <person name="Dacks J.B."/>
            <person name="Delwiche C.F."/>
            <person name="Dyhrman S.T."/>
            <person name="Glockner G."/>
            <person name="John U."/>
            <person name="Richards T."/>
            <person name="Worden A.Z."/>
            <person name="Zhang X."/>
            <person name="Grigoriev I.V."/>
            <person name="Allen A.E."/>
            <person name="Bidle K."/>
            <person name="Borodovsky M."/>
            <person name="Bowler C."/>
            <person name="Brownlee C."/>
            <person name="Cock J.M."/>
            <person name="Elias M."/>
            <person name="Gladyshev V.N."/>
            <person name="Groth M."/>
            <person name="Guda C."/>
            <person name="Hadaegh A."/>
            <person name="Iglesias-Rodriguez M.D."/>
            <person name="Jenkins J."/>
            <person name="Jones B.M."/>
            <person name="Lawson T."/>
            <person name="Leese F."/>
            <person name="Lindquist E."/>
            <person name="Lobanov A."/>
            <person name="Lomsadze A."/>
            <person name="Malik S.B."/>
            <person name="Marsh M.E."/>
            <person name="Mackinder L."/>
            <person name="Mock T."/>
            <person name="Mueller-Roeber B."/>
            <person name="Pagarete A."/>
            <person name="Parker M."/>
            <person name="Probert I."/>
            <person name="Quesneville H."/>
            <person name="Raines C."/>
            <person name="Rensing S.A."/>
            <person name="Riano-Pachon D.M."/>
            <person name="Richier S."/>
            <person name="Rokitta S."/>
            <person name="Shiraiwa Y."/>
            <person name="Soanes D.M."/>
            <person name="van der Giezen M."/>
            <person name="Wahlund T.M."/>
            <person name="Williams B."/>
            <person name="Wilson W."/>
            <person name="Wolfe G."/>
            <person name="Wurch L.L."/>
        </authorList>
    </citation>
    <scope>NUCLEOTIDE SEQUENCE</scope>
</reference>
<dbReference type="EnsemblProtists" id="EOD09016">
    <property type="protein sequence ID" value="EOD09016"/>
    <property type="gene ID" value="EMIHUDRAFT_216825"/>
</dbReference>
<name>A0A0D3ICN1_EMIH1</name>
<keyword evidence="1" id="KW-0175">Coiled coil</keyword>
<protein>
    <submittedName>
        <fullName evidence="3">Uncharacterized protein</fullName>
    </submittedName>
</protein>